<reference evidence="4 5" key="1">
    <citation type="submission" date="2014-08" db="EMBL/GenBank/DDBJ databases">
        <title>Complete genome sequence of Corynebacterium phocae M408/89/1(T)(=DSM 44612(T)), isolated from the common seal (Phoca vitulina).</title>
        <authorList>
            <person name="Ruckert C."/>
            <person name="Albersmeier A."/>
            <person name="Winkler A."/>
            <person name="Kalinowski J."/>
        </authorList>
    </citation>
    <scope>NUCLEOTIDE SEQUENCE [LARGE SCALE GENOMIC DNA]</scope>
    <source>
        <strain evidence="4 5">M408/89/1</strain>
    </source>
</reference>
<keyword evidence="5" id="KW-1185">Reference proteome</keyword>
<keyword evidence="2" id="KW-0472">Membrane</keyword>
<protein>
    <submittedName>
        <fullName evidence="4">Membrane protein</fullName>
    </submittedName>
</protein>
<feature type="compositionally biased region" description="Polar residues" evidence="1">
    <location>
        <begin position="12"/>
        <end position="22"/>
    </location>
</feature>
<feature type="transmembrane region" description="Helical" evidence="2">
    <location>
        <begin position="51"/>
        <end position="69"/>
    </location>
</feature>
<dbReference type="RefSeq" id="WP_075733996.1">
    <property type="nucleotide sequence ID" value="NZ_CP009249.1"/>
</dbReference>
<dbReference type="InterPro" id="IPR019692">
    <property type="entry name" value="CFP-6_PH"/>
</dbReference>
<dbReference type="EMBL" id="CP009249">
    <property type="protein sequence ID" value="APT92478.1"/>
    <property type="molecule type" value="Genomic_DNA"/>
</dbReference>
<proteinExistence type="predicted"/>
<keyword evidence="2" id="KW-0812">Transmembrane</keyword>
<evidence type="ECO:0000256" key="2">
    <source>
        <dbReference type="SAM" id="Phobius"/>
    </source>
</evidence>
<dbReference type="KEGG" id="cpho:CPHO_05785"/>
<dbReference type="AlphaFoldDB" id="A0A1L7D2Y4"/>
<organism evidence="4 5">
    <name type="scientific">Corynebacterium phocae</name>
    <dbReference type="NCBI Taxonomy" id="161895"/>
    <lineage>
        <taxon>Bacteria</taxon>
        <taxon>Bacillati</taxon>
        <taxon>Actinomycetota</taxon>
        <taxon>Actinomycetes</taxon>
        <taxon>Mycobacteriales</taxon>
        <taxon>Corynebacteriaceae</taxon>
        <taxon>Corynebacterium</taxon>
    </lineage>
</organism>
<dbReference type="STRING" id="161895.CPHO_05785"/>
<name>A0A1L7D2Y4_9CORY</name>
<feature type="domain" description="Low molecular weight protein antigen 6 PH" evidence="3">
    <location>
        <begin position="108"/>
        <end position="178"/>
    </location>
</feature>
<accession>A0A1L7D2Y4</accession>
<keyword evidence="2" id="KW-1133">Transmembrane helix</keyword>
<feature type="transmembrane region" description="Helical" evidence="2">
    <location>
        <begin position="89"/>
        <end position="106"/>
    </location>
</feature>
<gene>
    <name evidence="4" type="ORF">CPHO_05785</name>
</gene>
<feature type="compositionally biased region" description="Basic and acidic residues" evidence="1">
    <location>
        <begin position="1"/>
        <end position="11"/>
    </location>
</feature>
<feature type="region of interest" description="Disordered" evidence="1">
    <location>
        <begin position="1"/>
        <end position="22"/>
    </location>
</feature>
<dbReference type="Proteomes" id="UP000185491">
    <property type="component" value="Chromosome"/>
</dbReference>
<evidence type="ECO:0000313" key="4">
    <source>
        <dbReference type="EMBL" id="APT92478.1"/>
    </source>
</evidence>
<sequence>MTDTPRHEDQAPRTQQTQRTLSESEVLAYTNADPFAMTSTKPWEYEAKSPYLRKIAIAVVVVVMAIHIFMGVTLDIKFTGATVTTIDKFAFPGVGLLISVLAWLALTRPRLRANSDGVEIRNIVGTRFYPWQVIYGLSFPEGSRMARIELPEFEFVPVWALQAGDKPQVIDKVRTFRELEAAYMPQD</sequence>
<evidence type="ECO:0000313" key="5">
    <source>
        <dbReference type="Proteomes" id="UP000185491"/>
    </source>
</evidence>
<dbReference type="Pfam" id="PF10756">
    <property type="entry name" value="bPH_6"/>
    <property type="match status" value="1"/>
</dbReference>
<dbReference type="OrthoDB" id="5191452at2"/>
<evidence type="ECO:0000256" key="1">
    <source>
        <dbReference type="SAM" id="MobiDB-lite"/>
    </source>
</evidence>
<evidence type="ECO:0000259" key="3">
    <source>
        <dbReference type="Pfam" id="PF10756"/>
    </source>
</evidence>